<dbReference type="OrthoDB" id="11624at2157"/>
<dbReference type="Pfam" id="PF01280">
    <property type="entry name" value="Ribosomal_L19e"/>
    <property type="match status" value="1"/>
</dbReference>
<organism evidence="8 9">
    <name type="scientific">Candidatus Nanohalobium constans</name>
    <dbReference type="NCBI Taxonomy" id="2565781"/>
    <lineage>
        <taxon>Archaea</taxon>
        <taxon>Candidatus Nanohalarchaeota</taxon>
        <taxon>Candidatus Nanohalobia</taxon>
        <taxon>Candidatus Nanohalobiales</taxon>
        <taxon>Candidatus Nanohalobiaceae</taxon>
        <taxon>Candidatus Nanohalobium</taxon>
    </lineage>
</organism>
<dbReference type="InterPro" id="IPR057259">
    <property type="entry name" value="Ribosomal_L19e"/>
</dbReference>
<dbReference type="InterPro" id="IPR039547">
    <property type="entry name" value="Ribosomal_eL19"/>
</dbReference>
<dbReference type="RefSeq" id="WP_153550715.1">
    <property type="nucleotide sequence ID" value="NZ_CP040089.1"/>
</dbReference>
<feature type="compositionally biased region" description="Basic residues" evidence="6">
    <location>
        <begin position="58"/>
        <end position="91"/>
    </location>
</feature>
<dbReference type="GO" id="GO:0006412">
    <property type="term" value="P:translation"/>
    <property type="evidence" value="ECO:0007669"/>
    <property type="project" value="UniProtKB-UniRule"/>
</dbReference>
<dbReference type="GO" id="GO:0022625">
    <property type="term" value="C:cytosolic large ribosomal subunit"/>
    <property type="evidence" value="ECO:0007669"/>
    <property type="project" value="InterPro"/>
</dbReference>
<gene>
    <name evidence="4 8" type="primary">rpl19e</name>
    <name evidence="8" type="ORF">LC1Nh_1098</name>
</gene>
<dbReference type="EMBL" id="CP040089">
    <property type="protein sequence ID" value="QGA80966.1"/>
    <property type="molecule type" value="Genomic_DNA"/>
</dbReference>
<dbReference type="KEGG" id="ncon:LC1Nh_1098"/>
<keyword evidence="4" id="KW-0694">RNA-binding</keyword>
<dbReference type="SUPFAM" id="SSF48140">
    <property type="entry name" value="Ribosomal protein L19 (L19e)"/>
    <property type="match status" value="1"/>
</dbReference>
<dbReference type="CDD" id="cd00481">
    <property type="entry name" value="Ribosomal_L19e"/>
    <property type="match status" value="1"/>
</dbReference>
<dbReference type="InterPro" id="IPR015974">
    <property type="entry name" value="Ribosomal_eL19_dom3"/>
</dbReference>
<evidence type="ECO:0000256" key="2">
    <source>
        <dbReference type="ARBA" id="ARBA00022980"/>
    </source>
</evidence>
<dbReference type="GO" id="GO:0070180">
    <property type="term" value="F:large ribosomal subunit rRNA binding"/>
    <property type="evidence" value="ECO:0007669"/>
    <property type="project" value="UniProtKB-UniRule"/>
</dbReference>
<evidence type="ECO:0000259" key="7">
    <source>
        <dbReference type="SMART" id="SM01416"/>
    </source>
</evidence>
<dbReference type="Pfam" id="PF25476">
    <property type="entry name" value="Ribosomal_L19e_C"/>
    <property type="match status" value="1"/>
</dbReference>
<evidence type="ECO:0000256" key="5">
    <source>
        <dbReference type="RuleBase" id="RU000574"/>
    </source>
</evidence>
<comment type="function">
    <text evidence="4">Binds to the 23S rRNA.</text>
</comment>
<dbReference type="GeneID" id="42365497"/>
<dbReference type="InterPro" id="IPR023638">
    <property type="entry name" value="Ribosomal_eL19_CS"/>
</dbReference>
<dbReference type="InterPro" id="IPR015973">
    <property type="entry name" value="Ribosomal_eL19_dom2"/>
</dbReference>
<dbReference type="InterPro" id="IPR057260">
    <property type="entry name" value="Ribosomal_L19e_C"/>
</dbReference>
<evidence type="ECO:0000256" key="6">
    <source>
        <dbReference type="SAM" id="MobiDB-lite"/>
    </source>
</evidence>
<dbReference type="Gene3D" id="1.20.5.560">
    <property type="entry name" value="Single Heli x bin"/>
    <property type="match status" value="1"/>
</dbReference>
<dbReference type="SMART" id="SM01416">
    <property type="entry name" value="Ribosomal_L19e"/>
    <property type="match status" value="1"/>
</dbReference>
<dbReference type="PANTHER" id="PTHR10722">
    <property type="entry name" value="60S RIBOSOMAL PROTEIN L19"/>
    <property type="match status" value="1"/>
</dbReference>
<evidence type="ECO:0000256" key="4">
    <source>
        <dbReference type="HAMAP-Rule" id="MF_01475"/>
    </source>
</evidence>
<dbReference type="FunFam" id="1.10.1650.10:FF:000001">
    <property type="entry name" value="Ribosomal protein L19"/>
    <property type="match status" value="1"/>
</dbReference>
<keyword evidence="4" id="KW-0699">rRNA-binding</keyword>
<dbReference type="Gene3D" id="1.10.1200.60">
    <property type="match status" value="1"/>
</dbReference>
<dbReference type="PROSITE" id="PS00526">
    <property type="entry name" value="RIBOSOMAL_L19E"/>
    <property type="match status" value="1"/>
</dbReference>
<proteinExistence type="inferred from homology"/>
<dbReference type="InterPro" id="IPR035970">
    <property type="entry name" value="60S_ribosomal_eL19_sf"/>
</dbReference>
<keyword evidence="3 4" id="KW-0687">Ribonucleoprotein</keyword>
<dbReference type="Proteomes" id="UP000377803">
    <property type="component" value="Chromosome"/>
</dbReference>
<dbReference type="GO" id="GO:0003735">
    <property type="term" value="F:structural constituent of ribosome"/>
    <property type="evidence" value="ECO:0007669"/>
    <property type="project" value="InterPro"/>
</dbReference>
<comment type="similarity">
    <text evidence="1 4 5">Belongs to the eukaryotic ribosomal protein eL19 family.</text>
</comment>
<sequence>MDLKTQKRMASDIMDVGKDRVWIDPDEQEKVDEAITRNDIRNLIEGGAIQKKDEKGTSKGRAKHIKKQKKKGRRKGQGSRKGKKGARKSDKKKWMEKIRAIRERLKEMKEEGEVTSEQYRELYDMSKGGFFRDTKHLENHVANKLE</sequence>
<accession>A0A5Q0UHA5</accession>
<dbReference type="AlphaFoldDB" id="A0A5Q0UHA5"/>
<feature type="region of interest" description="Disordered" evidence="6">
    <location>
        <begin position="43"/>
        <end position="94"/>
    </location>
</feature>
<name>A0A5Q0UHA5_9ARCH</name>
<keyword evidence="2 4" id="KW-0689">Ribosomal protein</keyword>
<dbReference type="Gene3D" id="1.10.1650.10">
    <property type="match status" value="1"/>
</dbReference>
<evidence type="ECO:0000256" key="3">
    <source>
        <dbReference type="ARBA" id="ARBA00023274"/>
    </source>
</evidence>
<dbReference type="InterPro" id="IPR015972">
    <property type="entry name" value="Ribosomal_eL19_dom1"/>
</dbReference>
<dbReference type="InterPro" id="IPR000196">
    <property type="entry name" value="Ribosomal_eL19_dom"/>
</dbReference>
<dbReference type="HAMAP" id="MF_01475">
    <property type="entry name" value="Ribosomal_eL19"/>
    <property type="match status" value="1"/>
</dbReference>
<comment type="subunit">
    <text evidence="4">Part of the 50S ribosomal subunit.</text>
</comment>
<evidence type="ECO:0000313" key="8">
    <source>
        <dbReference type="EMBL" id="QGA80966.1"/>
    </source>
</evidence>
<reference evidence="9" key="1">
    <citation type="submission" date="2019-05" db="EMBL/GenBank/DDBJ databases">
        <title>Candidatus Nanohalobium constans, a novel model system to study the DPANN nano-sized archaea: genomic and physiological characterization of a nanoarchaeon co-cultured with its chitinotrophic host.</title>
        <authorList>
            <person name="La Cono V."/>
            <person name="Arcadi E."/>
            <person name="Crisafi F."/>
            <person name="Denaro R."/>
            <person name="La Spada G."/>
            <person name="Messina E."/>
            <person name="Smedile F."/>
            <person name="Toshchakov S.V."/>
            <person name="Shevchenko M.A."/>
            <person name="Golyshin P.N."/>
            <person name="Golyshina O.V."/>
            <person name="Ferrer M."/>
            <person name="Rohde M."/>
            <person name="Mushegian A."/>
            <person name="Sorokin D.Y."/>
            <person name="Giuliano L."/>
            <person name="Yakimov M.M."/>
        </authorList>
    </citation>
    <scope>NUCLEOTIDE SEQUENCE [LARGE SCALE GENOMIC DNA]</scope>
    <source>
        <strain evidence="9">LC1Nh</strain>
    </source>
</reference>
<keyword evidence="9" id="KW-1185">Reference proteome</keyword>
<dbReference type="NCBIfam" id="NF006343">
    <property type="entry name" value="PRK08570.1"/>
    <property type="match status" value="1"/>
</dbReference>
<evidence type="ECO:0000313" key="9">
    <source>
        <dbReference type="Proteomes" id="UP000377803"/>
    </source>
</evidence>
<feature type="domain" description="Large ribosomal subunit protein eL19" evidence="7">
    <location>
        <begin position="2"/>
        <end position="145"/>
    </location>
</feature>
<evidence type="ECO:0000256" key="1">
    <source>
        <dbReference type="ARBA" id="ARBA00011082"/>
    </source>
</evidence>
<protein>
    <recommendedName>
        <fullName evidence="4">Large ribosomal subunit protein eL19</fullName>
    </recommendedName>
</protein>